<evidence type="ECO:0000256" key="3">
    <source>
        <dbReference type="ARBA" id="ARBA00023110"/>
    </source>
</evidence>
<evidence type="ECO:0000256" key="6">
    <source>
        <dbReference type="RuleBase" id="RU003915"/>
    </source>
</evidence>
<feature type="signal peptide" evidence="7">
    <location>
        <begin position="1"/>
        <end position="19"/>
    </location>
</feature>
<dbReference type="Gene3D" id="3.10.50.40">
    <property type="match status" value="1"/>
</dbReference>
<feature type="chain" id="PRO_5045186096" description="Peptidyl-prolyl cis-trans isomerase" evidence="7">
    <location>
        <begin position="20"/>
        <end position="242"/>
    </location>
</feature>
<name>A0ABX3NP70_9BACT</name>
<comment type="similarity">
    <text evidence="2 6">Belongs to the FKBP-type PPIase family.</text>
</comment>
<evidence type="ECO:0000259" key="8">
    <source>
        <dbReference type="PROSITE" id="PS50059"/>
    </source>
</evidence>
<accession>A0ABX3NP70</accession>
<dbReference type="Gene3D" id="1.10.287.460">
    <property type="entry name" value="Peptidyl-prolyl cis-trans isomerase, FKBP-type, N-terminal domain"/>
    <property type="match status" value="1"/>
</dbReference>
<evidence type="ECO:0000256" key="4">
    <source>
        <dbReference type="ARBA" id="ARBA00023235"/>
    </source>
</evidence>
<evidence type="ECO:0000256" key="7">
    <source>
        <dbReference type="SAM" id="SignalP"/>
    </source>
</evidence>
<gene>
    <name evidence="9" type="ORF">A4D02_11760</name>
</gene>
<protein>
    <recommendedName>
        <fullName evidence="6">Peptidyl-prolyl cis-trans isomerase</fullName>
        <ecNumber evidence="6">5.2.1.8</ecNumber>
    </recommendedName>
</protein>
<proteinExistence type="inferred from homology"/>
<dbReference type="PROSITE" id="PS50059">
    <property type="entry name" value="FKBP_PPIASE"/>
    <property type="match status" value="1"/>
</dbReference>
<keyword evidence="10" id="KW-1185">Reference proteome</keyword>
<keyword evidence="7" id="KW-0732">Signal</keyword>
<dbReference type="PANTHER" id="PTHR43811:SF19">
    <property type="entry name" value="39 KDA FK506-BINDING NUCLEAR PROTEIN"/>
    <property type="match status" value="1"/>
</dbReference>
<keyword evidence="3 5" id="KW-0697">Rotamase</keyword>
<evidence type="ECO:0000313" key="9">
    <source>
        <dbReference type="EMBL" id="OQP42258.1"/>
    </source>
</evidence>
<dbReference type="EMBL" id="LWBO01000044">
    <property type="protein sequence ID" value="OQP42258.1"/>
    <property type="molecule type" value="Genomic_DNA"/>
</dbReference>
<evidence type="ECO:0000256" key="5">
    <source>
        <dbReference type="PROSITE-ProRule" id="PRU00277"/>
    </source>
</evidence>
<dbReference type="InterPro" id="IPR001179">
    <property type="entry name" value="PPIase_FKBP_dom"/>
</dbReference>
<evidence type="ECO:0000256" key="2">
    <source>
        <dbReference type="ARBA" id="ARBA00006577"/>
    </source>
</evidence>
<dbReference type="Proteomes" id="UP000192277">
    <property type="component" value="Unassembled WGS sequence"/>
</dbReference>
<dbReference type="InterPro" id="IPR000774">
    <property type="entry name" value="PPIase_FKBP_N"/>
</dbReference>
<feature type="domain" description="PPIase FKBP-type" evidence="8">
    <location>
        <begin position="154"/>
        <end position="240"/>
    </location>
</feature>
<dbReference type="SUPFAM" id="SSF54534">
    <property type="entry name" value="FKBP-like"/>
    <property type="match status" value="1"/>
</dbReference>
<sequence length="242" mass="25936">MKKYVLLALAVLPATAMLAQSTAKKKPVAATKKTATPVKSVPVLKNAADSFSYAIGLSIASFYKAQGISNINDNLVVKALADSKVDKALLNEQQVNNCIVGYMQKTRSENASPNKKAGQAFLAENKKKPGIVTLASGLQYQVIKEGNGPKPSIDDQVKVHYHGTLIDGTVFDSSVERGQPITLGLKNVIPGWTEALQLMPVGSKWKLFIPSDLAYGDNPAGPTIKEGSTLIFDVELLEIVKQ</sequence>
<dbReference type="GO" id="GO:0016853">
    <property type="term" value="F:isomerase activity"/>
    <property type="evidence" value="ECO:0007669"/>
    <property type="project" value="UniProtKB-KW"/>
</dbReference>
<organism evidence="9 10">
    <name type="scientific">Niastella koreensis</name>
    <dbReference type="NCBI Taxonomy" id="354356"/>
    <lineage>
        <taxon>Bacteria</taxon>
        <taxon>Pseudomonadati</taxon>
        <taxon>Bacteroidota</taxon>
        <taxon>Chitinophagia</taxon>
        <taxon>Chitinophagales</taxon>
        <taxon>Chitinophagaceae</taxon>
        <taxon>Niastella</taxon>
    </lineage>
</organism>
<dbReference type="InterPro" id="IPR046357">
    <property type="entry name" value="PPIase_dom_sf"/>
</dbReference>
<keyword evidence="4 5" id="KW-0413">Isomerase</keyword>
<dbReference type="InterPro" id="IPR036944">
    <property type="entry name" value="PPIase_FKBP_N_sf"/>
</dbReference>
<comment type="catalytic activity">
    <reaction evidence="1 5 6">
        <text>[protein]-peptidylproline (omega=180) = [protein]-peptidylproline (omega=0)</text>
        <dbReference type="Rhea" id="RHEA:16237"/>
        <dbReference type="Rhea" id="RHEA-COMP:10747"/>
        <dbReference type="Rhea" id="RHEA-COMP:10748"/>
        <dbReference type="ChEBI" id="CHEBI:83833"/>
        <dbReference type="ChEBI" id="CHEBI:83834"/>
        <dbReference type="EC" id="5.2.1.8"/>
    </reaction>
</comment>
<reference evidence="9 10" key="1">
    <citation type="submission" date="2016-04" db="EMBL/GenBank/DDBJ databases">
        <authorList>
            <person name="Chen L."/>
            <person name="Zhuang W."/>
            <person name="Wang G."/>
        </authorList>
    </citation>
    <scope>NUCLEOTIDE SEQUENCE [LARGE SCALE GENOMIC DNA]</scope>
    <source>
        <strain evidence="10">GR20</strain>
    </source>
</reference>
<dbReference type="PANTHER" id="PTHR43811">
    <property type="entry name" value="FKBP-TYPE PEPTIDYL-PROLYL CIS-TRANS ISOMERASE FKPA"/>
    <property type="match status" value="1"/>
</dbReference>
<dbReference type="Pfam" id="PF00254">
    <property type="entry name" value="FKBP_C"/>
    <property type="match status" value="1"/>
</dbReference>
<evidence type="ECO:0000313" key="10">
    <source>
        <dbReference type="Proteomes" id="UP000192277"/>
    </source>
</evidence>
<dbReference type="Pfam" id="PF01346">
    <property type="entry name" value="FKBP_N"/>
    <property type="match status" value="1"/>
</dbReference>
<evidence type="ECO:0000256" key="1">
    <source>
        <dbReference type="ARBA" id="ARBA00000971"/>
    </source>
</evidence>
<comment type="caution">
    <text evidence="9">The sequence shown here is derived from an EMBL/GenBank/DDBJ whole genome shotgun (WGS) entry which is preliminary data.</text>
</comment>
<dbReference type="RefSeq" id="WP_014220534.1">
    <property type="nucleotide sequence ID" value="NZ_LWBO01000044.1"/>
</dbReference>
<dbReference type="EC" id="5.2.1.8" evidence="6"/>